<evidence type="ECO:0000313" key="1">
    <source>
        <dbReference type="EMBL" id="GAI61839.1"/>
    </source>
</evidence>
<dbReference type="AlphaFoldDB" id="X1S209"/>
<proteinExistence type="predicted"/>
<sequence>MKNKLQNFPKEALSEKISKGTYTITLIIGKKKRKY</sequence>
<organism evidence="1">
    <name type="scientific">marine sediment metagenome</name>
    <dbReference type="NCBI Taxonomy" id="412755"/>
    <lineage>
        <taxon>unclassified sequences</taxon>
        <taxon>metagenomes</taxon>
        <taxon>ecological metagenomes</taxon>
    </lineage>
</organism>
<gene>
    <name evidence="1" type="ORF">S06H3_66935</name>
</gene>
<accession>X1S209</accession>
<feature type="non-terminal residue" evidence="1">
    <location>
        <position position="35"/>
    </location>
</feature>
<comment type="caution">
    <text evidence="1">The sequence shown here is derived from an EMBL/GenBank/DDBJ whole genome shotgun (WGS) entry which is preliminary data.</text>
</comment>
<dbReference type="EMBL" id="BARV01045955">
    <property type="protein sequence ID" value="GAI61839.1"/>
    <property type="molecule type" value="Genomic_DNA"/>
</dbReference>
<name>X1S209_9ZZZZ</name>
<protein>
    <submittedName>
        <fullName evidence="1">Uncharacterized protein</fullName>
    </submittedName>
</protein>
<reference evidence="1" key="1">
    <citation type="journal article" date="2014" name="Front. Microbiol.">
        <title>High frequency of phylogenetically diverse reductive dehalogenase-homologous genes in deep subseafloor sedimentary metagenomes.</title>
        <authorList>
            <person name="Kawai M."/>
            <person name="Futagami T."/>
            <person name="Toyoda A."/>
            <person name="Takaki Y."/>
            <person name="Nishi S."/>
            <person name="Hori S."/>
            <person name="Arai W."/>
            <person name="Tsubouchi T."/>
            <person name="Morono Y."/>
            <person name="Uchiyama I."/>
            <person name="Ito T."/>
            <person name="Fujiyama A."/>
            <person name="Inagaki F."/>
            <person name="Takami H."/>
        </authorList>
    </citation>
    <scope>NUCLEOTIDE SEQUENCE</scope>
    <source>
        <strain evidence="1">Expedition CK06-06</strain>
    </source>
</reference>